<evidence type="ECO:0000313" key="2">
    <source>
        <dbReference type="EMBL" id="BAB03549.1"/>
    </source>
</evidence>
<dbReference type="AlphaFoldDB" id="Q9N016"/>
<name>Q9N016_MACFA</name>
<reference evidence="2" key="1">
    <citation type="submission" date="2000-07" db="EMBL/GenBank/DDBJ databases">
        <title>Isolation of full-length cDNA clones from macaque brain cDNA libraries.</title>
        <authorList>
            <person name="Osada N."/>
            <person name="Hida M."/>
            <person name="Kusuda J."/>
            <person name="Tanuma R."/>
            <person name="Iseki K."/>
            <person name="Hirai M."/>
            <person name="Terao K."/>
            <person name="Suzuki Y."/>
            <person name="Sugano S."/>
            <person name="Hashimoto K."/>
        </authorList>
    </citation>
    <scope>NUCLEOTIDE SEQUENCE</scope>
    <source>
        <tissue evidence="2">Cerebellum cortex</tissue>
    </source>
</reference>
<organism evidence="2">
    <name type="scientific">Macaca fascicularis</name>
    <name type="common">Crab-eating macaque</name>
    <name type="synonym">Cynomolgus monkey</name>
    <dbReference type="NCBI Taxonomy" id="9541"/>
    <lineage>
        <taxon>Eukaryota</taxon>
        <taxon>Metazoa</taxon>
        <taxon>Chordata</taxon>
        <taxon>Craniata</taxon>
        <taxon>Vertebrata</taxon>
        <taxon>Euteleostomi</taxon>
        <taxon>Mammalia</taxon>
        <taxon>Eutheria</taxon>
        <taxon>Euarchontoglires</taxon>
        <taxon>Primates</taxon>
        <taxon>Haplorrhini</taxon>
        <taxon>Catarrhini</taxon>
        <taxon>Cercopithecidae</taxon>
        <taxon>Cercopithecinae</taxon>
        <taxon>Macaca</taxon>
    </lineage>
</organism>
<protein>
    <submittedName>
        <fullName evidence="2">Uncharacterized protein</fullName>
    </submittedName>
</protein>
<feature type="chain" id="PRO_5004330636" evidence="1">
    <location>
        <begin position="27"/>
        <end position="67"/>
    </location>
</feature>
<dbReference type="EMBL" id="AB046631">
    <property type="protein sequence ID" value="BAB03549.1"/>
    <property type="molecule type" value="mRNA"/>
</dbReference>
<proteinExistence type="evidence at transcript level"/>
<accession>Q9N016</accession>
<keyword evidence="1" id="KW-0732">Signal</keyword>
<evidence type="ECO:0000256" key="1">
    <source>
        <dbReference type="SAM" id="SignalP"/>
    </source>
</evidence>
<sequence>MEGWGRAGLGGGIFFPFLWRAGLSAGRELRCVGRTAYLLGARGRSLFLLDSGALFTDCITWCLGRFT</sequence>
<feature type="signal peptide" evidence="1">
    <location>
        <begin position="1"/>
        <end position="26"/>
    </location>
</feature>